<sequence>MPWLQLTLIIDRDYAEQAESTLEEAGALSVTLDDAADEPEPPGAEPAAGGIWEPAPATQPLWRRLRITALFDDDDAGTAAADQAAAALAEVALTPPSIASLDDRPWERVWLDEFTPTCFGRRLWVCPRGERPPGADAADWAGVVLDLDPGLAFGTGHHPTTALCLTWLDGLDLAGKRVLDYGCGSGILAIAALKLGAASALAVDHDPQALDATVDNALDNGVLERLAVARPEQVPQTPADLVVANILAGPLLELAPTLATLAAPAAELGLSGILAHQAARVADGYAPYFVMAPPETRDDWALLTGRRH</sequence>
<comment type="caution">
    <text evidence="8">The sequence shown here is derived from an EMBL/GenBank/DDBJ whole genome shotgun (WGS) entry which is preliminary data.</text>
</comment>
<dbReference type="PIRSF" id="PIRSF000401">
    <property type="entry name" value="RPL11_MTase"/>
    <property type="match status" value="1"/>
</dbReference>
<keyword evidence="4 6" id="KW-0808">Transferase</keyword>
<comment type="function">
    <text evidence="6">Methylates ribosomal protein L11.</text>
</comment>
<keyword evidence="8" id="KW-0687">Ribonucleoprotein</keyword>
<evidence type="ECO:0000256" key="2">
    <source>
        <dbReference type="ARBA" id="ARBA00022490"/>
    </source>
</evidence>
<organism evidence="8 9">
    <name type="scientific">Thiohalocapsa halophila</name>
    <dbReference type="NCBI Taxonomy" id="69359"/>
    <lineage>
        <taxon>Bacteria</taxon>
        <taxon>Pseudomonadati</taxon>
        <taxon>Pseudomonadota</taxon>
        <taxon>Gammaproteobacteria</taxon>
        <taxon>Chromatiales</taxon>
        <taxon>Chromatiaceae</taxon>
        <taxon>Thiohalocapsa</taxon>
    </lineage>
</organism>
<proteinExistence type="inferred from homology"/>
<keyword evidence="5 6" id="KW-0949">S-adenosyl-L-methionine</keyword>
<evidence type="ECO:0000313" key="8">
    <source>
        <dbReference type="EMBL" id="MBK1631227.1"/>
    </source>
</evidence>
<dbReference type="GO" id="GO:0032259">
    <property type="term" value="P:methylation"/>
    <property type="evidence" value="ECO:0007669"/>
    <property type="project" value="UniProtKB-KW"/>
</dbReference>
<dbReference type="PANTHER" id="PTHR43648:SF1">
    <property type="entry name" value="ELECTRON TRANSFER FLAVOPROTEIN BETA SUBUNIT LYSINE METHYLTRANSFERASE"/>
    <property type="match status" value="1"/>
</dbReference>
<comment type="similarity">
    <text evidence="1 6">Belongs to the methyltransferase superfamily. PrmA family.</text>
</comment>
<feature type="binding site" evidence="6">
    <location>
        <position position="245"/>
    </location>
    <ligand>
        <name>S-adenosyl-L-methionine</name>
        <dbReference type="ChEBI" id="CHEBI:59789"/>
    </ligand>
</feature>
<protein>
    <recommendedName>
        <fullName evidence="6">Ribosomal protein L11 methyltransferase</fullName>
        <shortName evidence="6">L11 Mtase</shortName>
        <ecNumber evidence="6">2.1.1.-</ecNumber>
    </recommendedName>
</protein>
<feature type="binding site" evidence="6">
    <location>
        <position position="204"/>
    </location>
    <ligand>
        <name>S-adenosyl-L-methionine</name>
        <dbReference type="ChEBI" id="CHEBI:59789"/>
    </ligand>
</feature>
<dbReference type="GO" id="GO:0005840">
    <property type="term" value="C:ribosome"/>
    <property type="evidence" value="ECO:0007669"/>
    <property type="project" value="UniProtKB-KW"/>
</dbReference>
<dbReference type="NCBIfam" id="TIGR00406">
    <property type="entry name" value="prmA"/>
    <property type="match status" value="1"/>
</dbReference>
<feature type="compositionally biased region" description="Low complexity" evidence="7">
    <location>
        <begin position="45"/>
        <end position="54"/>
    </location>
</feature>
<evidence type="ECO:0000256" key="5">
    <source>
        <dbReference type="ARBA" id="ARBA00022691"/>
    </source>
</evidence>
<keyword evidence="3 6" id="KW-0489">Methyltransferase</keyword>
<feature type="binding site" evidence="6">
    <location>
        <position position="161"/>
    </location>
    <ligand>
        <name>S-adenosyl-L-methionine</name>
        <dbReference type="ChEBI" id="CHEBI:59789"/>
    </ligand>
</feature>
<dbReference type="GO" id="GO:0008168">
    <property type="term" value="F:methyltransferase activity"/>
    <property type="evidence" value="ECO:0007669"/>
    <property type="project" value="UniProtKB-KW"/>
</dbReference>
<dbReference type="InterPro" id="IPR029063">
    <property type="entry name" value="SAM-dependent_MTases_sf"/>
</dbReference>
<dbReference type="EC" id="2.1.1.-" evidence="6"/>
<comment type="catalytic activity">
    <reaction evidence="6">
        <text>L-lysyl-[protein] + 3 S-adenosyl-L-methionine = N(6),N(6),N(6)-trimethyl-L-lysyl-[protein] + 3 S-adenosyl-L-homocysteine + 3 H(+)</text>
        <dbReference type="Rhea" id="RHEA:54192"/>
        <dbReference type="Rhea" id="RHEA-COMP:9752"/>
        <dbReference type="Rhea" id="RHEA-COMP:13826"/>
        <dbReference type="ChEBI" id="CHEBI:15378"/>
        <dbReference type="ChEBI" id="CHEBI:29969"/>
        <dbReference type="ChEBI" id="CHEBI:57856"/>
        <dbReference type="ChEBI" id="CHEBI:59789"/>
        <dbReference type="ChEBI" id="CHEBI:61961"/>
    </reaction>
</comment>
<dbReference type="RefSeq" id="WP_200237106.1">
    <property type="nucleotide sequence ID" value="NZ_NRRV01000023.1"/>
</dbReference>
<dbReference type="Pfam" id="PF06325">
    <property type="entry name" value="PrmA"/>
    <property type="match status" value="1"/>
</dbReference>
<gene>
    <name evidence="6" type="primary">prmA</name>
    <name evidence="8" type="ORF">CKO31_10850</name>
</gene>
<evidence type="ECO:0000256" key="1">
    <source>
        <dbReference type="ARBA" id="ARBA00009741"/>
    </source>
</evidence>
<feature type="binding site" evidence="6">
    <location>
        <position position="182"/>
    </location>
    <ligand>
        <name>S-adenosyl-L-methionine</name>
        <dbReference type="ChEBI" id="CHEBI:59789"/>
    </ligand>
</feature>
<dbReference type="HAMAP" id="MF_00735">
    <property type="entry name" value="Methyltr_PrmA"/>
    <property type="match status" value="1"/>
</dbReference>
<evidence type="ECO:0000256" key="6">
    <source>
        <dbReference type="HAMAP-Rule" id="MF_00735"/>
    </source>
</evidence>
<feature type="region of interest" description="Disordered" evidence="7">
    <location>
        <begin position="33"/>
        <end position="54"/>
    </location>
</feature>
<keyword evidence="9" id="KW-1185">Reference proteome</keyword>
<comment type="subcellular location">
    <subcellularLocation>
        <location evidence="6">Cytoplasm</location>
    </subcellularLocation>
</comment>
<evidence type="ECO:0000313" key="9">
    <source>
        <dbReference type="Proteomes" id="UP000748752"/>
    </source>
</evidence>
<dbReference type="InterPro" id="IPR050078">
    <property type="entry name" value="Ribosomal_L11_MeTrfase_PrmA"/>
</dbReference>
<evidence type="ECO:0000256" key="4">
    <source>
        <dbReference type="ARBA" id="ARBA00022679"/>
    </source>
</evidence>
<evidence type="ECO:0000256" key="7">
    <source>
        <dbReference type="SAM" id="MobiDB-lite"/>
    </source>
</evidence>
<dbReference type="EMBL" id="NRRV01000023">
    <property type="protein sequence ID" value="MBK1631227.1"/>
    <property type="molecule type" value="Genomic_DNA"/>
</dbReference>
<accession>A0ABS1CHA5</accession>
<dbReference type="Gene3D" id="3.40.50.150">
    <property type="entry name" value="Vaccinia Virus protein VP39"/>
    <property type="match status" value="1"/>
</dbReference>
<dbReference type="InterPro" id="IPR004498">
    <property type="entry name" value="Ribosomal_PrmA_MeTrfase"/>
</dbReference>
<keyword evidence="2 6" id="KW-0963">Cytoplasm</keyword>
<dbReference type="Proteomes" id="UP000748752">
    <property type="component" value="Unassembled WGS sequence"/>
</dbReference>
<reference evidence="8 9" key="1">
    <citation type="journal article" date="2020" name="Microorganisms">
        <title>Osmotic Adaptation and Compatible Solute Biosynthesis of Phototrophic Bacteria as Revealed from Genome Analyses.</title>
        <authorList>
            <person name="Imhoff J.F."/>
            <person name="Rahn T."/>
            <person name="Kunzel S."/>
            <person name="Keller A."/>
            <person name="Neulinger S.C."/>
        </authorList>
    </citation>
    <scope>NUCLEOTIDE SEQUENCE [LARGE SCALE GENOMIC DNA]</scope>
    <source>
        <strain evidence="8 9">DSM 6210</strain>
    </source>
</reference>
<dbReference type="SUPFAM" id="SSF53335">
    <property type="entry name" value="S-adenosyl-L-methionine-dependent methyltransferases"/>
    <property type="match status" value="1"/>
</dbReference>
<evidence type="ECO:0000256" key="3">
    <source>
        <dbReference type="ARBA" id="ARBA00022603"/>
    </source>
</evidence>
<dbReference type="PANTHER" id="PTHR43648">
    <property type="entry name" value="ELECTRON TRANSFER FLAVOPROTEIN BETA SUBUNIT LYSINE METHYLTRANSFERASE"/>
    <property type="match status" value="1"/>
</dbReference>
<keyword evidence="8" id="KW-0689">Ribosomal protein</keyword>
<name>A0ABS1CHA5_9GAMM</name>
<dbReference type="CDD" id="cd02440">
    <property type="entry name" value="AdoMet_MTases"/>
    <property type="match status" value="1"/>
</dbReference>